<sequence>MDINKWCVISTPCHPQ</sequence>
<dbReference type="EMBL" id="LR746276">
    <property type="protein sequence ID" value="CAA7407341.1"/>
    <property type="molecule type" value="Genomic_DNA"/>
</dbReference>
<dbReference type="Proteomes" id="UP000663760">
    <property type="component" value="Chromosome 13"/>
</dbReference>
<reference evidence="1" key="1">
    <citation type="submission" date="2020-02" db="EMBL/GenBank/DDBJ databases">
        <authorList>
            <person name="Scholz U."/>
            <person name="Mascher M."/>
            <person name="Fiebig A."/>
        </authorList>
    </citation>
    <scope>NUCLEOTIDE SEQUENCE</scope>
</reference>
<evidence type="ECO:0000313" key="1">
    <source>
        <dbReference type="EMBL" id="CAA7407341.1"/>
    </source>
</evidence>
<protein>
    <submittedName>
        <fullName evidence="1">Uncharacterized protein</fullName>
    </submittedName>
</protein>
<keyword evidence="2" id="KW-1185">Reference proteome</keyword>
<accession>A0A7I8LB83</accession>
<dbReference type="AlphaFoldDB" id="A0A7I8LB83"/>
<name>A0A7I8LB83_SPIIN</name>
<proteinExistence type="predicted"/>
<organism evidence="1 2">
    <name type="scientific">Spirodela intermedia</name>
    <name type="common">Intermediate duckweed</name>
    <dbReference type="NCBI Taxonomy" id="51605"/>
    <lineage>
        <taxon>Eukaryota</taxon>
        <taxon>Viridiplantae</taxon>
        <taxon>Streptophyta</taxon>
        <taxon>Embryophyta</taxon>
        <taxon>Tracheophyta</taxon>
        <taxon>Spermatophyta</taxon>
        <taxon>Magnoliopsida</taxon>
        <taxon>Liliopsida</taxon>
        <taxon>Araceae</taxon>
        <taxon>Lemnoideae</taxon>
        <taxon>Spirodela</taxon>
    </lineage>
</organism>
<evidence type="ECO:0000313" key="2">
    <source>
        <dbReference type="Proteomes" id="UP000663760"/>
    </source>
</evidence>
<gene>
    <name evidence="1" type="ORF">SI8410_13018019</name>
</gene>